<accession>A0A4D7CVZ1</accession>
<keyword evidence="2" id="KW-1185">Reference proteome</keyword>
<proteinExistence type="predicted"/>
<dbReference type="AlphaFoldDB" id="A0A4D7CVZ1"/>
<reference evidence="1 2" key="1">
    <citation type="submission" date="2019-04" db="EMBL/GenBank/DDBJ databases">
        <title>Vagococcus sp. nov., isolated from faeces of yaks (Bos grunniens).</title>
        <authorList>
            <person name="Ge Y."/>
        </authorList>
    </citation>
    <scope>NUCLEOTIDE SEQUENCE [LARGE SCALE GENOMIC DNA]</scope>
    <source>
        <strain evidence="1 2">MN-17</strain>
    </source>
</reference>
<evidence type="ECO:0000313" key="2">
    <source>
        <dbReference type="Proteomes" id="UP000298615"/>
    </source>
</evidence>
<dbReference type="InterPro" id="IPR031000">
    <property type="entry name" value="D_pro_red_PrdD"/>
</dbReference>
<name>A0A4D7CVZ1_9ENTE</name>
<dbReference type="Proteomes" id="UP000298615">
    <property type="component" value="Chromosome"/>
</dbReference>
<dbReference type="RefSeq" id="WP_136953268.1">
    <property type="nucleotide sequence ID" value="NZ_CP039712.1"/>
</dbReference>
<gene>
    <name evidence="1" type="primary">prdD</name>
    <name evidence="1" type="ORF">FA707_05410</name>
</gene>
<protein>
    <submittedName>
        <fullName evidence="1">Proline reductase cluster protein PrdD</fullName>
    </submittedName>
</protein>
<dbReference type="EMBL" id="CP039712">
    <property type="protein sequence ID" value="QCI86437.1"/>
    <property type="molecule type" value="Genomic_DNA"/>
</dbReference>
<dbReference type="KEGG" id="vao:FA707_05410"/>
<dbReference type="NCBIfam" id="TIGR04482">
    <property type="entry name" value="D_pro_red_PrdD"/>
    <property type="match status" value="1"/>
</dbReference>
<evidence type="ECO:0000313" key="1">
    <source>
        <dbReference type="EMBL" id="QCI86437.1"/>
    </source>
</evidence>
<sequence length="245" mass="27478">MKNKTLKIRAFHINEIELGQNFNLTTDCLSISDQISFDSEIFDNVFIQIIKPHQHDIETNTIMDIIPISTKVLGHIGEGLTHTLTGVFVLLTGRIKNGEQLHEFGSSEGILSQQLKLNKPGTPGENDLLIHIDCMMQENLVLDRVTCNEAFQLADQYIQKIREKMKLLEASSATETHLYEHKTQPDKPNVILVKQLPAQGAMYDAMLFSDEPSGFSGGQSIIDLHSMPVYLTVNEYRDGAIRALS</sequence>
<organism evidence="1 2">
    <name type="scientific">Vagococcus zengguangii</name>
    <dbReference type="NCBI Taxonomy" id="2571750"/>
    <lineage>
        <taxon>Bacteria</taxon>
        <taxon>Bacillati</taxon>
        <taxon>Bacillota</taxon>
        <taxon>Bacilli</taxon>
        <taxon>Lactobacillales</taxon>
        <taxon>Enterococcaceae</taxon>
        <taxon>Vagococcus</taxon>
    </lineage>
</organism>